<feature type="compositionally biased region" description="Basic and acidic residues" evidence="22">
    <location>
        <begin position="169"/>
        <end position="179"/>
    </location>
</feature>
<dbReference type="Pfam" id="PF02758">
    <property type="entry name" value="PYRIN"/>
    <property type="match status" value="1"/>
</dbReference>
<feature type="domain" description="NACHT" evidence="24">
    <location>
        <begin position="195"/>
        <end position="511"/>
    </location>
</feature>
<dbReference type="GeneID" id="101827710"/>
<dbReference type="InterPro" id="IPR041267">
    <property type="entry name" value="NLRP_HD2"/>
</dbReference>
<dbReference type="FunFam" id="1.10.533.10:FF:000069">
    <property type="entry name" value="NACHT, LRR and PYD domains-containing protein 6"/>
    <property type="match status" value="1"/>
</dbReference>
<keyword evidence="5" id="KW-1003">Cell membrane</keyword>
<comment type="similarity">
    <text evidence="4">Belongs to the NLRP family.</text>
</comment>
<dbReference type="AlphaFoldDB" id="A0A1U7Q5M6"/>
<dbReference type="FunFam" id="3.80.10.10:FF:001093">
    <property type="entry name" value="NACHT, LRR and PYD domains-containing protein 6"/>
    <property type="match status" value="1"/>
</dbReference>
<proteinExistence type="inferred from homology"/>
<keyword evidence="9" id="KW-0677">Repeat</keyword>
<dbReference type="eggNOG" id="ENOG502SANB">
    <property type="taxonomic scope" value="Eukaryota"/>
</dbReference>
<dbReference type="InterPro" id="IPR007111">
    <property type="entry name" value="NACHT_NTPase"/>
</dbReference>
<evidence type="ECO:0000256" key="11">
    <source>
        <dbReference type="ARBA" id="ARBA00022840"/>
    </source>
</evidence>
<evidence type="ECO:0000313" key="26">
    <source>
        <dbReference type="RefSeq" id="XP_005063404.1"/>
    </source>
</evidence>
<protein>
    <recommendedName>
        <fullName evidence="18">NACHT, LRR and PYD domains-containing protein 6</fullName>
    </recommendedName>
    <alternativeName>
        <fullName evidence="20">Angiotensin II/vasopressin receptor</fullName>
    </alternativeName>
    <alternativeName>
        <fullName evidence="19">Non-angiotensin-vasopressin receptor</fullName>
    </alternativeName>
    <alternativeName>
        <fullName evidence="21">PYRIN-containing APAF1-like protein 5-like</fullName>
    </alternativeName>
</protein>
<dbReference type="Gene3D" id="3.80.10.10">
    <property type="entry name" value="Ribonuclease Inhibitor"/>
    <property type="match status" value="1"/>
</dbReference>
<dbReference type="PANTHER" id="PTHR45690">
    <property type="entry name" value="NACHT, LRR AND PYD DOMAINS-CONTAINING PROTEIN 12"/>
    <property type="match status" value="1"/>
</dbReference>
<evidence type="ECO:0000256" key="14">
    <source>
        <dbReference type="ARBA" id="ARBA00023136"/>
    </source>
</evidence>
<keyword evidence="10" id="KW-0547">Nucleotide-binding</keyword>
<gene>
    <name evidence="26" type="primary">Nlrp6</name>
</gene>
<feature type="compositionally biased region" description="Acidic residues" evidence="22">
    <location>
        <begin position="593"/>
        <end position="606"/>
    </location>
</feature>
<dbReference type="InterPro" id="IPR011029">
    <property type="entry name" value="DEATH-like_dom_sf"/>
</dbReference>
<dbReference type="Pfam" id="PF17776">
    <property type="entry name" value="NLRC4_HD2"/>
    <property type="match status" value="1"/>
</dbReference>
<dbReference type="GO" id="GO:0005886">
    <property type="term" value="C:plasma membrane"/>
    <property type="evidence" value="ECO:0007669"/>
    <property type="project" value="UniProtKB-SubCell"/>
</dbReference>
<evidence type="ECO:0000313" key="25">
    <source>
        <dbReference type="Proteomes" id="UP000886700"/>
    </source>
</evidence>
<keyword evidence="6" id="KW-0963">Cytoplasm</keyword>
<dbReference type="PROSITE" id="PS50837">
    <property type="entry name" value="NACHT"/>
    <property type="match status" value="1"/>
</dbReference>
<feature type="region of interest" description="Disordered" evidence="22">
    <location>
        <begin position="159"/>
        <end position="179"/>
    </location>
</feature>
<dbReference type="GO" id="GO:0005524">
    <property type="term" value="F:ATP binding"/>
    <property type="evidence" value="ECO:0007669"/>
    <property type="project" value="UniProtKB-KW"/>
</dbReference>
<dbReference type="GO" id="GO:0005000">
    <property type="term" value="F:vasopressin receptor activity"/>
    <property type="evidence" value="ECO:0007669"/>
    <property type="project" value="TreeGrafter"/>
</dbReference>
<evidence type="ECO:0000259" key="24">
    <source>
        <dbReference type="PROSITE" id="PS50837"/>
    </source>
</evidence>
<dbReference type="SUPFAM" id="SSF52540">
    <property type="entry name" value="P-loop containing nucleoside triphosphate hydrolases"/>
    <property type="match status" value="1"/>
</dbReference>
<keyword evidence="14" id="KW-0472">Membrane</keyword>
<evidence type="ECO:0000256" key="8">
    <source>
        <dbReference type="ARBA" id="ARBA00022614"/>
    </source>
</evidence>
<organism evidence="25 26">
    <name type="scientific">Mesocricetus auratus</name>
    <name type="common">Golden hamster</name>
    <dbReference type="NCBI Taxonomy" id="10036"/>
    <lineage>
        <taxon>Eukaryota</taxon>
        <taxon>Metazoa</taxon>
        <taxon>Chordata</taxon>
        <taxon>Craniata</taxon>
        <taxon>Vertebrata</taxon>
        <taxon>Euteleostomi</taxon>
        <taxon>Mammalia</taxon>
        <taxon>Eutheria</taxon>
        <taxon>Euarchontoglires</taxon>
        <taxon>Glires</taxon>
        <taxon>Rodentia</taxon>
        <taxon>Myomorpha</taxon>
        <taxon>Muroidea</taxon>
        <taxon>Cricetidae</taxon>
        <taxon>Cricetinae</taxon>
        <taxon>Mesocricetus</taxon>
    </lineage>
</organism>
<dbReference type="GO" id="GO:0050727">
    <property type="term" value="P:regulation of inflammatory response"/>
    <property type="evidence" value="ECO:0007669"/>
    <property type="project" value="TreeGrafter"/>
</dbReference>
<dbReference type="GO" id="GO:0042277">
    <property type="term" value="F:peptide binding"/>
    <property type="evidence" value="ECO:0007669"/>
    <property type="project" value="TreeGrafter"/>
</dbReference>
<dbReference type="CTD" id="171389"/>
<dbReference type="GO" id="GO:0009617">
    <property type="term" value="P:response to bacterium"/>
    <property type="evidence" value="ECO:0007669"/>
    <property type="project" value="TreeGrafter"/>
</dbReference>
<dbReference type="RefSeq" id="XP_005063404.1">
    <property type="nucleotide sequence ID" value="XM_005063347.4"/>
</dbReference>
<accession>A0A1U7Q5M6</accession>
<evidence type="ECO:0000256" key="21">
    <source>
        <dbReference type="ARBA" id="ARBA00082930"/>
    </source>
</evidence>
<evidence type="ECO:0000256" key="1">
    <source>
        <dbReference type="ARBA" id="ARBA00004110"/>
    </source>
</evidence>
<dbReference type="GO" id="GO:0002526">
    <property type="term" value="P:acute inflammatory response"/>
    <property type="evidence" value="ECO:0007669"/>
    <property type="project" value="TreeGrafter"/>
</dbReference>
<dbReference type="Gene3D" id="3.40.50.300">
    <property type="entry name" value="P-loop containing nucleotide triphosphate hydrolases"/>
    <property type="match status" value="1"/>
</dbReference>
<evidence type="ECO:0000256" key="7">
    <source>
        <dbReference type="ARBA" id="ARBA00022588"/>
    </source>
</evidence>
<dbReference type="GO" id="GO:0061702">
    <property type="term" value="C:canonical inflammasome complex"/>
    <property type="evidence" value="ECO:0007669"/>
    <property type="project" value="UniProtKB-SubCell"/>
</dbReference>
<evidence type="ECO:0000256" key="13">
    <source>
        <dbReference type="ARBA" id="ARBA00022859"/>
    </source>
</evidence>
<evidence type="ECO:0000256" key="20">
    <source>
        <dbReference type="ARBA" id="ARBA00080870"/>
    </source>
</evidence>
<evidence type="ECO:0000259" key="23">
    <source>
        <dbReference type="PROSITE" id="PS50824"/>
    </source>
</evidence>
<dbReference type="Pfam" id="PF17779">
    <property type="entry name" value="WHD_NOD2"/>
    <property type="match status" value="1"/>
</dbReference>
<keyword evidence="17" id="KW-0539">Nucleus</keyword>
<dbReference type="Pfam" id="PF05729">
    <property type="entry name" value="NACHT"/>
    <property type="match status" value="1"/>
</dbReference>
<evidence type="ECO:0000256" key="9">
    <source>
        <dbReference type="ARBA" id="ARBA00022737"/>
    </source>
</evidence>
<dbReference type="SUPFAM" id="SSF52047">
    <property type="entry name" value="RNI-like"/>
    <property type="match status" value="1"/>
</dbReference>
<evidence type="ECO:0000256" key="4">
    <source>
        <dbReference type="ARBA" id="ARBA00008665"/>
    </source>
</evidence>
<dbReference type="PANTHER" id="PTHR45690:SF1">
    <property type="entry name" value="NACHT, LRR AND PYD DOMAINS-CONTAINING PROTEIN 6"/>
    <property type="match status" value="1"/>
</dbReference>
<evidence type="ECO:0000256" key="19">
    <source>
        <dbReference type="ARBA" id="ARBA00077891"/>
    </source>
</evidence>
<reference evidence="26" key="1">
    <citation type="submission" date="2025-08" db="UniProtKB">
        <authorList>
            <consortium name="RefSeq"/>
        </authorList>
    </citation>
    <scope>IDENTIFICATION</scope>
    <source>
        <tissue evidence="26">Liver</tissue>
    </source>
</reference>
<sequence>MAGAGASCSSLDTDALARELLLVSLEDLSQEQLKRFRHKLRDAPLDGRSIPWGRLENSDPVDLVDKLIQFYGSEPAVDVTRKILKKADARDVAMRLKAQQLQRLGSSSAVVSLSEYKKKYREHVLLQHAKVKERNARSVKINKRFTKLLIAPGGSAVEDELLGPSEEPQPERARRSDTHTFNKLFRGDDQGLRPLTVVLQGPAGIGKTMAAKKILYDWAAGKLYHGQVDFAFFMPCGELLERPGTRSLADLILDQCPDRKAPVRQILAHPQRLLFILDGADELPAVAAPEAAPCKDPFEATSGLRVLSGLLSQELLPLARLLVTTRNVAAGRLQGKLCSPQCAEVCGFSDKDKKKYFFKFFRDERKAERAYRFVKENETLFALCFVPFVCWIVCTVLQQQLELGQDLSRTSKTTTSVYLLFIASVLKSAGTNGPRVQGELRTLCRLAREGILKHQAQFSENDLEQLKLQGSQVQTLFLNKKELLGVLEKEVTYQFIDQSFQEFLAALSYLLEAQGTPTGGVQMLLNSDSELRDHLALTTRFLFGLLSAERIRDIERHFGCVVPERVKQDTLRWVQEQGHPKVAPVGAEKNGELEDTEEPEEEEEEEEEELNFGLELLYCLYETQEDAFVRQALSSLPEMVLERVRFTQMDLEVLSYCVQCCPAGQSLKLVNCGLVGAKEKKKKKSLVKRLKGSQNTTKQPPVSLLRPLCEAMTSQQCGLRILILSHCKLPESVCRDLSEALKLAPALRELGLLQSRVTETGLRLLSEGLAWPKCQVQTLRIQLPNLQEAIQYLVIVLQKNPVLTTLELSGYELLLYMVECLCSALKYPACCLKTLSLTTSVELSDSSKRELQTVKASKPDLTILYSKLGTQPQPLKE</sequence>
<dbReference type="InterPro" id="IPR027417">
    <property type="entry name" value="P-loop_NTPase"/>
</dbReference>
<dbReference type="InterPro" id="IPR041075">
    <property type="entry name" value="NOD1/2_WH"/>
</dbReference>
<dbReference type="OrthoDB" id="120976at2759"/>
<evidence type="ECO:0000256" key="10">
    <source>
        <dbReference type="ARBA" id="ARBA00022741"/>
    </source>
</evidence>
<evidence type="ECO:0000256" key="12">
    <source>
        <dbReference type="ARBA" id="ARBA00022843"/>
    </source>
</evidence>
<dbReference type="SMART" id="SM01289">
    <property type="entry name" value="PYRIN"/>
    <property type="match status" value="1"/>
</dbReference>
<evidence type="ECO:0000256" key="3">
    <source>
        <dbReference type="ARBA" id="ARBA00004236"/>
    </source>
</evidence>
<keyword evidence="8" id="KW-0433">Leucine-rich repeat</keyword>
<feature type="domain" description="Pyrin" evidence="23">
    <location>
        <begin position="11"/>
        <end position="102"/>
    </location>
</feature>
<evidence type="ECO:0000256" key="2">
    <source>
        <dbReference type="ARBA" id="ARBA00004126"/>
    </source>
</evidence>
<dbReference type="InterPro" id="IPR050637">
    <property type="entry name" value="NLRP_innate_immun_reg"/>
</dbReference>
<evidence type="ECO:0000256" key="16">
    <source>
        <dbReference type="ARBA" id="ARBA00023233"/>
    </source>
</evidence>
<evidence type="ECO:0000256" key="17">
    <source>
        <dbReference type="ARBA" id="ARBA00023242"/>
    </source>
</evidence>
<dbReference type="Gene3D" id="1.10.533.10">
    <property type="entry name" value="Death Domain, Fas"/>
    <property type="match status" value="1"/>
</dbReference>
<dbReference type="KEGG" id="maua:101827710"/>
<dbReference type="SUPFAM" id="SSF47986">
    <property type="entry name" value="DEATH domain"/>
    <property type="match status" value="1"/>
</dbReference>
<dbReference type="FunFam" id="3.40.50.300:FF:001349">
    <property type="entry name" value="NLR family pyrin domain containing 6"/>
    <property type="match status" value="1"/>
</dbReference>
<dbReference type="PROSITE" id="PS50824">
    <property type="entry name" value="DAPIN"/>
    <property type="match status" value="1"/>
</dbReference>
<dbReference type="Proteomes" id="UP000886700">
    <property type="component" value="Unplaced"/>
</dbReference>
<keyword evidence="16" id="KW-1271">Inflammasome</keyword>
<dbReference type="CDD" id="cd08321">
    <property type="entry name" value="Pyrin_ASC-like"/>
    <property type="match status" value="1"/>
</dbReference>
<evidence type="ECO:0000256" key="18">
    <source>
        <dbReference type="ARBA" id="ARBA00072714"/>
    </source>
</evidence>
<evidence type="ECO:0000256" key="5">
    <source>
        <dbReference type="ARBA" id="ARBA00022475"/>
    </source>
</evidence>
<keyword evidence="7" id="KW-0399">Innate immunity</keyword>
<keyword evidence="15" id="KW-0395">Inflammatory response</keyword>
<keyword evidence="13" id="KW-0391">Immunity</keyword>
<dbReference type="GO" id="GO:0031965">
    <property type="term" value="C:nuclear membrane"/>
    <property type="evidence" value="ECO:0007669"/>
    <property type="project" value="UniProtKB-SubCell"/>
</dbReference>
<comment type="subcellular location">
    <subcellularLocation>
        <location evidence="3">Cell membrane</location>
    </subcellularLocation>
    <subcellularLocation>
        <location evidence="1">Inflammasome</location>
    </subcellularLocation>
    <subcellularLocation>
        <location evidence="2">Nucleus membrane</location>
    </subcellularLocation>
</comment>
<feature type="region of interest" description="Disordered" evidence="22">
    <location>
        <begin position="583"/>
        <end position="606"/>
    </location>
</feature>
<keyword evidence="11" id="KW-0067">ATP-binding</keyword>
<keyword evidence="25" id="KW-1185">Reference proteome</keyword>
<name>A0A1U7Q5M6_MESAU</name>
<evidence type="ECO:0000256" key="15">
    <source>
        <dbReference type="ARBA" id="ARBA00023198"/>
    </source>
</evidence>
<evidence type="ECO:0000256" key="22">
    <source>
        <dbReference type="SAM" id="MobiDB-lite"/>
    </source>
</evidence>
<dbReference type="GO" id="GO:0045087">
    <property type="term" value="P:innate immune response"/>
    <property type="evidence" value="ECO:0007669"/>
    <property type="project" value="UniProtKB-KW"/>
</dbReference>
<dbReference type="InterPro" id="IPR004020">
    <property type="entry name" value="DAPIN"/>
</dbReference>
<keyword evidence="12" id="KW-0832">Ubl conjugation</keyword>
<dbReference type="STRING" id="10036.ENSMAUP00000023936"/>
<evidence type="ECO:0000256" key="6">
    <source>
        <dbReference type="ARBA" id="ARBA00022490"/>
    </source>
</evidence>
<dbReference type="InterPro" id="IPR032675">
    <property type="entry name" value="LRR_dom_sf"/>
</dbReference>